<comment type="caution">
    <text evidence="1">The sequence shown here is derived from an EMBL/GenBank/DDBJ whole genome shotgun (WGS) entry which is preliminary data.</text>
</comment>
<accession>A0A8H6N766</accession>
<keyword evidence="2" id="KW-1185">Reference proteome</keyword>
<dbReference type="EMBL" id="WIGO01000244">
    <property type="protein sequence ID" value="KAF6822168.1"/>
    <property type="molecule type" value="Genomic_DNA"/>
</dbReference>
<proteinExistence type="predicted"/>
<gene>
    <name evidence="1" type="ORF">CPLU01_12188</name>
</gene>
<name>A0A8H6N766_9PEZI</name>
<evidence type="ECO:0000313" key="2">
    <source>
        <dbReference type="Proteomes" id="UP000654918"/>
    </source>
</evidence>
<organism evidence="1 2">
    <name type="scientific">Colletotrichum plurivorum</name>
    <dbReference type="NCBI Taxonomy" id="2175906"/>
    <lineage>
        <taxon>Eukaryota</taxon>
        <taxon>Fungi</taxon>
        <taxon>Dikarya</taxon>
        <taxon>Ascomycota</taxon>
        <taxon>Pezizomycotina</taxon>
        <taxon>Sordariomycetes</taxon>
        <taxon>Hypocreomycetidae</taxon>
        <taxon>Glomerellales</taxon>
        <taxon>Glomerellaceae</taxon>
        <taxon>Colletotrichum</taxon>
        <taxon>Colletotrichum orchidearum species complex</taxon>
    </lineage>
</organism>
<dbReference type="Proteomes" id="UP000654918">
    <property type="component" value="Unassembled WGS sequence"/>
</dbReference>
<protein>
    <submittedName>
        <fullName evidence="1">Uncharacterized protein</fullName>
    </submittedName>
</protein>
<reference evidence="1" key="1">
    <citation type="journal article" date="2020" name="Phytopathology">
        <title>Genome Sequence Resources of Colletotrichum truncatum, C. plurivorum, C. musicola, and C. sojae: Four Species Pathogenic to Soybean (Glycine max).</title>
        <authorList>
            <person name="Rogerio F."/>
            <person name="Boufleur T.R."/>
            <person name="Ciampi-Guillardi M."/>
            <person name="Sukno S.A."/>
            <person name="Thon M.R."/>
            <person name="Massola Junior N.S."/>
            <person name="Baroncelli R."/>
        </authorList>
    </citation>
    <scope>NUCLEOTIDE SEQUENCE</scope>
    <source>
        <strain evidence="1">LFN00145</strain>
    </source>
</reference>
<evidence type="ECO:0000313" key="1">
    <source>
        <dbReference type="EMBL" id="KAF6822168.1"/>
    </source>
</evidence>
<sequence>MERKGVFTGRSKDGLTACQRESTVYTREKEHDGSIQPMEEAVEITDNWLTCAAPFARPPLQAISTRRVGGKTLERDFGVCGNYETGELHGRF</sequence>
<dbReference type="AlphaFoldDB" id="A0A8H6N766"/>